<organism evidence="1">
    <name type="scientific">freshwater metagenome</name>
    <dbReference type="NCBI Taxonomy" id="449393"/>
    <lineage>
        <taxon>unclassified sequences</taxon>
        <taxon>metagenomes</taxon>
        <taxon>ecological metagenomes</taxon>
    </lineage>
</organism>
<protein>
    <submittedName>
        <fullName evidence="1">Unannotated protein</fullName>
    </submittedName>
</protein>
<name>A0A6J7UMZ0_9ZZZZ</name>
<evidence type="ECO:0000313" key="1">
    <source>
        <dbReference type="EMBL" id="CAB5066316.1"/>
    </source>
</evidence>
<proteinExistence type="predicted"/>
<dbReference type="EMBL" id="CAFBQV010000156">
    <property type="protein sequence ID" value="CAB5066316.1"/>
    <property type="molecule type" value="Genomic_DNA"/>
</dbReference>
<accession>A0A6J7UMZ0</accession>
<dbReference type="AlphaFoldDB" id="A0A6J7UMZ0"/>
<sequence>MPASDAMNNVIKMPSAGAYENNPPKLEISPLRVLRDTDKMTAKTPRLVAA</sequence>
<gene>
    <name evidence="1" type="ORF">UFOPK4345_00972</name>
</gene>
<reference evidence="1" key="1">
    <citation type="submission" date="2020-05" db="EMBL/GenBank/DDBJ databases">
        <authorList>
            <person name="Chiriac C."/>
            <person name="Salcher M."/>
            <person name="Ghai R."/>
            <person name="Kavagutti S V."/>
        </authorList>
    </citation>
    <scope>NUCLEOTIDE SEQUENCE</scope>
</reference>